<evidence type="ECO:0000256" key="3">
    <source>
        <dbReference type="ARBA" id="ARBA00022741"/>
    </source>
</evidence>
<feature type="non-terminal residue" evidence="8">
    <location>
        <position position="271"/>
    </location>
</feature>
<proteinExistence type="predicted"/>
<keyword evidence="5" id="KW-0067">ATP-binding</keyword>
<dbReference type="PANTHER" id="PTHR46485">
    <property type="entry name" value="LIM DOMAIN KINASE 1"/>
    <property type="match status" value="1"/>
</dbReference>
<comment type="caution">
    <text evidence="8">The sequence shown here is derived from an EMBL/GenBank/DDBJ whole genome shotgun (WGS) entry which is preliminary data.</text>
</comment>
<feature type="region of interest" description="Disordered" evidence="6">
    <location>
        <begin position="198"/>
        <end position="222"/>
    </location>
</feature>
<dbReference type="AlphaFoldDB" id="A0A9N9ED88"/>
<dbReference type="SUPFAM" id="SSF56112">
    <property type="entry name" value="Protein kinase-like (PK-like)"/>
    <property type="match status" value="1"/>
</dbReference>
<dbReference type="PANTHER" id="PTHR46485:SF5">
    <property type="entry name" value="CENTER DIVIDER, ISOFORM A"/>
    <property type="match status" value="1"/>
</dbReference>
<dbReference type="GO" id="GO:0004674">
    <property type="term" value="F:protein serine/threonine kinase activity"/>
    <property type="evidence" value="ECO:0007669"/>
    <property type="project" value="UniProtKB-KW"/>
</dbReference>
<name>A0A9N9ED88_9GLOM</name>
<feature type="compositionally biased region" description="Basic and acidic residues" evidence="6">
    <location>
        <begin position="200"/>
        <end position="218"/>
    </location>
</feature>
<dbReference type="PROSITE" id="PS50011">
    <property type="entry name" value="PROTEIN_KINASE_DOM"/>
    <property type="match status" value="1"/>
</dbReference>
<evidence type="ECO:0000259" key="7">
    <source>
        <dbReference type="PROSITE" id="PS50011"/>
    </source>
</evidence>
<organism evidence="8 9">
    <name type="scientific">Racocetra fulgida</name>
    <dbReference type="NCBI Taxonomy" id="60492"/>
    <lineage>
        <taxon>Eukaryota</taxon>
        <taxon>Fungi</taxon>
        <taxon>Fungi incertae sedis</taxon>
        <taxon>Mucoromycota</taxon>
        <taxon>Glomeromycotina</taxon>
        <taxon>Glomeromycetes</taxon>
        <taxon>Diversisporales</taxon>
        <taxon>Gigasporaceae</taxon>
        <taxon>Racocetra</taxon>
    </lineage>
</organism>
<evidence type="ECO:0000256" key="1">
    <source>
        <dbReference type="ARBA" id="ARBA00022527"/>
    </source>
</evidence>
<evidence type="ECO:0000256" key="6">
    <source>
        <dbReference type="SAM" id="MobiDB-lite"/>
    </source>
</evidence>
<keyword evidence="4" id="KW-0418">Kinase</keyword>
<dbReference type="EMBL" id="CAJVPZ010015993">
    <property type="protein sequence ID" value="CAG8670045.1"/>
    <property type="molecule type" value="Genomic_DNA"/>
</dbReference>
<feature type="domain" description="Protein kinase" evidence="7">
    <location>
        <begin position="1"/>
        <end position="225"/>
    </location>
</feature>
<accession>A0A9N9ED88</accession>
<evidence type="ECO:0000313" key="9">
    <source>
        <dbReference type="Proteomes" id="UP000789396"/>
    </source>
</evidence>
<reference evidence="8" key="1">
    <citation type="submission" date="2021-06" db="EMBL/GenBank/DDBJ databases">
        <authorList>
            <person name="Kallberg Y."/>
            <person name="Tangrot J."/>
            <person name="Rosling A."/>
        </authorList>
    </citation>
    <scope>NUCLEOTIDE SEQUENCE</scope>
    <source>
        <strain evidence="8">IN212</strain>
    </source>
</reference>
<dbReference type="GO" id="GO:0005524">
    <property type="term" value="F:ATP binding"/>
    <property type="evidence" value="ECO:0007669"/>
    <property type="project" value="UniProtKB-KW"/>
</dbReference>
<dbReference type="OrthoDB" id="10261027at2759"/>
<evidence type="ECO:0000256" key="2">
    <source>
        <dbReference type="ARBA" id="ARBA00022679"/>
    </source>
</evidence>
<dbReference type="Proteomes" id="UP000789396">
    <property type="component" value="Unassembled WGS sequence"/>
</dbReference>
<gene>
    <name evidence="8" type="ORF">RFULGI_LOCUS9188</name>
</gene>
<dbReference type="InterPro" id="IPR000719">
    <property type="entry name" value="Prot_kinase_dom"/>
</dbReference>
<dbReference type="InterPro" id="IPR050940">
    <property type="entry name" value="Actin_reg-Ser/Thr_kinase"/>
</dbReference>
<keyword evidence="2" id="KW-0808">Transferase</keyword>
<protein>
    <submittedName>
        <fullName evidence="8">197_t:CDS:1</fullName>
    </submittedName>
</protein>
<keyword evidence="3" id="KW-0547">Nucleotide-binding</keyword>
<evidence type="ECO:0000256" key="4">
    <source>
        <dbReference type="ARBA" id="ARBA00022777"/>
    </source>
</evidence>
<dbReference type="InterPro" id="IPR011009">
    <property type="entry name" value="Kinase-like_dom_sf"/>
</dbReference>
<keyword evidence="9" id="KW-1185">Reference proteome</keyword>
<dbReference type="Gene3D" id="1.10.510.10">
    <property type="entry name" value="Transferase(Phosphotransferase) domain 1"/>
    <property type="match status" value="1"/>
</dbReference>
<evidence type="ECO:0000313" key="8">
    <source>
        <dbReference type="EMBL" id="CAG8670045.1"/>
    </source>
</evidence>
<keyword evidence="1" id="KW-0723">Serine/threonine-protein kinase</keyword>
<sequence>HYLVLEYAELGDLRYYLNHSNLDWDKKVDIARQVVCGLFFLHENEILHRDLHTKNVVIKNDESDESDESFKYGIRVTITDFGLSKVIPRNSTSNQLIGDEWQQPIELQQNELNESVYDEDNDIDITYDENLIQTELPQILISETESSEVCSFALEKTPSNSLIPDLIILINLQIFKSMHDNLVDKRKLNRQDEQLDEQLIDSRNRQREDDRDKQREDESNSDQVINEMLEKFKQLMLEQFSSKELEMMKRLSTNKPDLLVLLLTNNKNTTG</sequence>
<dbReference type="Pfam" id="PF00069">
    <property type="entry name" value="Pkinase"/>
    <property type="match status" value="1"/>
</dbReference>
<evidence type="ECO:0000256" key="5">
    <source>
        <dbReference type="ARBA" id="ARBA00022840"/>
    </source>
</evidence>